<dbReference type="EMBL" id="PNCJ01000052">
    <property type="protein sequence ID" value="TMP32036.1"/>
    <property type="molecule type" value="Genomic_DNA"/>
</dbReference>
<gene>
    <name evidence="3" type="ORF">CWB98_21860</name>
</gene>
<evidence type="ECO:0000313" key="3">
    <source>
        <dbReference type="EMBL" id="TMP32036.1"/>
    </source>
</evidence>
<keyword evidence="2" id="KW-1133">Transmembrane helix</keyword>
<feature type="repeat" description="TPR" evidence="1">
    <location>
        <begin position="395"/>
        <end position="428"/>
    </location>
</feature>
<name>A0A5S3WSR3_9GAMM</name>
<comment type="caution">
    <text evidence="3">The sequence shown here is derived from an EMBL/GenBank/DDBJ whole genome shotgun (WGS) entry which is preliminary data.</text>
</comment>
<proteinExistence type="predicted"/>
<keyword evidence="2" id="KW-0472">Membrane</keyword>
<accession>A0A5S3WSR3</accession>
<feature type="transmembrane region" description="Helical" evidence="2">
    <location>
        <begin position="71"/>
        <end position="92"/>
    </location>
</feature>
<dbReference type="InterPro" id="IPR011990">
    <property type="entry name" value="TPR-like_helical_dom_sf"/>
</dbReference>
<feature type="repeat" description="TPR" evidence="1">
    <location>
        <begin position="277"/>
        <end position="310"/>
    </location>
</feature>
<dbReference type="PROSITE" id="PS50005">
    <property type="entry name" value="TPR"/>
    <property type="match status" value="3"/>
</dbReference>
<dbReference type="InterPro" id="IPR019734">
    <property type="entry name" value="TPR_rpt"/>
</dbReference>
<dbReference type="PANTHER" id="PTHR10098:SF108">
    <property type="entry name" value="TETRATRICOPEPTIDE REPEAT PROTEIN 28"/>
    <property type="match status" value="1"/>
</dbReference>
<protein>
    <submittedName>
        <fullName evidence="3">Uncharacterized protein</fullName>
    </submittedName>
</protein>
<dbReference type="SUPFAM" id="SSF48452">
    <property type="entry name" value="TPR-like"/>
    <property type="match status" value="2"/>
</dbReference>
<dbReference type="PROSITE" id="PS50293">
    <property type="entry name" value="TPR_REGION"/>
    <property type="match status" value="1"/>
</dbReference>
<evidence type="ECO:0000256" key="1">
    <source>
        <dbReference type="PROSITE-ProRule" id="PRU00339"/>
    </source>
</evidence>
<keyword evidence="2" id="KW-0812">Transmembrane</keyword>
<organism evidence="3 4">
    <name type="scientific">Pseudoalteromonas rubra</name>
    <dbReference type="NCBI Taxonomy" id="43658"/>
    <lineage>
        <taxon>Bacteria</taxon>
        <taxon>Pseudomonadati</taxon>
        <taxon>Pseudomonadota</taxon>
        <taxon>Gammaproteobacteria</taxon>
        <taxon>Alteromonadales</taxon>
        <taxon>Pseudoalteromonadaceae</taxon>
        <taxon>Pseudoalteromonas</taxon>
    </lineage>
</organism>
<dbReference type="PANTHER" id="PTHR10098">
    <property type="entry name" value="RAPSYN-RELATED"/>
    <property type="match status" value="1"/>
</dbReference>
<dbReference type="Pfam" id="PF13424">
    <property type="entry name" value="TPR_12"/>
    <property type="match status" value="2"/>
</dbReference>
<dbReference type="SMART" id="SM00028">
    <property type="entry name" value="TPR"/>
    <property type="match status" value="7"/>
</dbReference>
<reference evidence="4" key="2">
    <citation type="submission" date="2019-06" db="EMBL/GenBank/DDBJ databases">
        <title>Co-occurence of chitin degradation, pigmentation and bioactivity in marine Pseudoalteromonas.</title>
        <authorList>
            <person name="Sonnenschein E.C."/>
            <person name="Bech P.K."/>
        </authorList>
    </citation>
    <scope>NUCLEOTIDE SEQUENCE [LARGE SCALE GENOMIC DNA]</scope>
    <source>
        <strain evidence="4">S2599</strain>
    </source>
</reference>
<keyword evidence="1" id="KW-0802">TPR repeat</keyword>
<evidence type="ECO:0000256" key="2">
    <source>
        <dbReference type="SAM" id="Phobius"/>
    </source>
</evidence>
<evidence type="ECO:0000313" key="4">
    <source>
        <dbReference type="Proteomes" id="UP000306719"/>
    </source>
</evidence>
<dbReference type="AlphaFoldDB" id="A0A5S3WSR3"/>
<dbReference type="Proteomes" id="UP000306719">
    <property type="component" value="Unassembled WGS sequence"/>
</dbReference>
<reference evidence="3 4" key="1">
    <citation type="submission" date="2018-01" db="EMBL/GenBank/DDBJ databases">
        <authorList>
            <person name="Paulsen S."/>
            <person name="Gram L.K."/>
        </authorList>
    </citation>
    <scope>NUCLEOTIDE SEQUENCE [LARGE SCALE GENOMIC DNA]</scope>
    <source>
        <strain evidence="3 4">S2599</strain>
    </source>
</reference>
<dbReference type="Gene3D" id="1.25.40.10">
    <property type="entry name" value="Tetratricopeptide repeat domain"/>
    <property type="match status" value="2"/>
</dbReference>
<sequence length="486" mass="54758">MSNKLTIKSIFLEKLNRFLNPNFDTKFIWSLLTSGIALVGYQRIIQLGSNLEVIKEDLYIKLSLSSGVDSIFIFIGAFMIVSSVVLFTLMQLNNIKKSPTTKLLEKLLSDNTNVVLDEVKIQILKQVIEDVMNDKTSTEVVKSIEDGDIHKAIRLLKHDADVSQNVVVEKWRKIGALAFFTDTNESINAFKKVISLDENDLEARLVYSDLLIRIGKYQEVIDLLSVKNTKVEPQIKAMMQRTLGVAYKYLGELGVAEKMYRDGLIIAKSINSTEVEAEILSDLGLIFKIKGDYSEAKRNYKNSILLMNESNKNISVVYGNLAVVYKYEHNFSEAEKYYEKALEIDEKNSNKYGCARHNGNLGNLYREQKKFEIAEEHYKESLSLYRELGAKKDVAICSINIGVLHLIKGELSDALDCFNSALSINEEINHKEGVGFAKYNIGAVNLELGNVSTALQNLESSLSIYEELGAENTVSELKSAIRKIKI</sequence>
<feature type="repeat" description="TPR" evidence="1">
    <location>
        <begin position="315"/>
        <end position="348"/>
    </location>
</feature>